<dbReference type="InterPro" id="IPR025164">
    <property type="entry name" value="Toastrack_DUF4097"/>
</dbReference>
<dbReference type="AlphaFoldDB" id="A0AAE3GPK3"/>
<dbReference type="Proteomes" id="UP001206128">
    <property type="component" value="Unassembled WGS sequence"/>
</dbReference>
<evidence type="ECO:0000313" key="2">
    <source>
        <dbReference type="EMBL" id="MCP2169828.1"/>
    </source>
</evidence>
<keyword evidence="3" id="KW-1185">Reference proteome</keyword>
<sequence>MSTFDTPAPIDVRLDAGVVNIRITASDRTNTVVELRPTDEDDESDVKAAQQSRAEYANGTLLIRTPRPRAFDFSKKTRSVEVFIELPTGSQLHGDASVGNLHCTGRLGEVRFKTSMGNFAFDRTGPLHATTGIGHVSVDRADGNAEISTGTGQVHLGQVDGTANVKNSSGNVEIDAVTGDARLRLAAGEITIGQAGAGIDAKTAMGAVRVGAVARGSVELKTAMGDIEVGVVEGTAAWLDVHTSFGKVRNGLTETGQQPGPAEQTVEIRANTSCGDVVIRRA</sequence>
<comment type="caution">
    <text evidence="2">The sequence shown here is derived from an EMBL/GenBank/DDBJ whole genome shotgun (WGS) entry which is preliminary data.</text>
</comment>
<gene>
    <name evidence="2" type="ORF">LX83_006714</name>
</gene>
<evidence type="ECO:0000313" key="3">
    <source>
        <dbReference type="Proteomes" id="UP001206128"/>
    </source>
</evidence>
<reference evidence="2" key="1">
    <citation type="submission" date="2022-06" db="EMBL/GenBank/DDBJ databases">
        <title>Genomic Encyclopedia of Archaeal and Bacterial Type Strains, Phase II (KMG-II): from individual species to whole genera.</title>
        <authorList>
            <person name="Goeker M."/>
        </authorList>
    </citation>
    <scope>NUCLEOTIDE SEQUENCE</scope>
    <source>
        <strain evidence="2">DSM 43935</strain>
    </source>
</reference>
<protein>
    <submittedName>
        <fullName evidence="2">DUF4097 and DUF4098 domain-containing protein YvlB</fullName>
    </submittedName>
</protein>
<dbReference type="Pfam" id="PF13349">
    <property type="entry name" value="DUF4097"/>
    <property type="match status" value="1"/>
</dbReference>
<organism evidence="2 3">
    <name type="scientific">Goodfellowiella coeruleoviolacea</name>
    <dbReference type="NCBI Taxonomy" id="334858"/>
    <lineage>
        <taxon>Bacteria</taxon>
        <taxon>Bacillati</taxon>
        <taxon>Actinomycetota</taxon>
        <taxon>Actinomycetes</taxon>
        <taxon>Pseudonocardiales</taxon>
        <taxon>Pseudonocardiaceae</taxon>
        <taxon>Goodfellowiella</taxon>
    </lineage>
</organism>
<dbReference type="RefSeq" id="WP_253779195.1">
    <property type="nucleotide sequence ID" value="NZ_JAMTCK010000021.1"/>
</dbReference>
<feature type="domain" description="DUF4097" evidence="1">
    <location>
        <begin position="15"/>
        <end position="279"/>
    </location>
</feature>
<accession>A0AAE3GPK3</accession>
<evidence type="ECO:0000259" key="1">
    <source>
        <dbReference type="Pfam" id="PF13349"/>
    </source>
</evidence>
<dbReference type="EMBL" id="JAMTCK010000021">
    <property type="protein sequence ID" value="MCP2169828.1"/>
    <property type="molecule type" value="Genomic_DNA"/>
</dbReference>
<name>A0AAE3GPK3_9PSEU</name>
<proteinExistence type="predicted"/>